<dbReference type="AlphaFoldDB" id="C3NM91"/>
<evidence type="ECO:0000313" key="1">
    <source>
        <dbReference type="EMBL" id="ACP49673.1"/>
    </source>
</evidence>
<dbReference type="EMBL" id="CP001404">
    <property type="protein sequence ID" value="ACP49673.1"/>
    <property type="molecule type" value="Genomic_DNA"/>
</dbReference>
<dbReference type="Proteomes" id="UP000006818">
    <property type="component" value="Chromosome"/>
</dbReference>
<proteinExistence type="predicted"/>
<reference evidence="1 2" key="1">
    <citation type="journal article" date="2009" name="Proc. Natl. Acad. Sci. U.S.A.">
        <title>Biogeography of the Sulfolobus islandicus pan-genome.</title>
        <authorList>
            <person name="Reno M.L."/>
            <person name="Held N.L."/>
            <person name="Fields C.J."/>
            <person name="Burke P.V."/>
            <person name="Whitaker R.J."/>
        </authorList>
    </citation>
    <scope>NUCLEOTIDE SEQUENCE [LARGE SCALE GENOMIC DNA]</scope>
    <source>
        <strain evidence="2">Y.N.15.51 / Yellowstone #2</strain>
    </source>
</reference>
<gene>
    <name evidence="1" type="ordered locus">YN1551_2769</name>
</gene>
<protein>
    <submittedName>
        <fullName evidence="1">Uncharacterized protein</fullName>
    </submittedName>
</protein>
<organism evidence="1 2">
    <name type="scientific">Saccharolobus islandicus (strain Y.N.15.51 / Yellowstone #2)</name>
    <name type="common">Sulfolobus islandicus</name>
    <dbReference type="NCBI Taxonomy" id="419942"/>
    <lineage>
        <taxon>Archaea</taxon>
        <taxon>Thermoproteota</taxon>
        <taxon>Thermoprotei</taxon>
        <taxon>Sulfolobales</taxon>
        <taxon>Sulfolobaceae</taxon>
        <taxon>Saccharolobus</taxon>
    </lineage>
</organism>
<sequence>MNDVREIHPFLVEDKLECKVIALGREQYQKNNKMCEILLDSIICFISSKSILCSLLQDNKKFISIIII</sequence>
<name>C3NM91_SACI1</name>
<dbReference type="HOGENOM" id="CLU_2784281_0_0_2"/>
<evidence type="ECO:0000313" key="2">
    <source>
        <dbReference type="Proteomes" id="UP000006818"/>
    </source>
</evidence>
<accession>C3NM91</accession>
<dbReference type="KEGG" id="sin:YN1551_2769"/>